<dbReference type="GO" id="GO:0005840">
    <property type="term" value="C:ribosome"/>
    <property type="evidence" value="ECO:0007669"/>
    <property type="project" value="InterPro"/>
</dbReference>
<reference evidence="1 2" key="1">
    <citation type="journal article" date="2018" name="Mol. Genet. Genomics">
        <title>The red deer Cervus elaphus genome CerEla1.0: sequencing, annotating, genes, and chromosomes.</title>
        <authorList>
            <person name="Bana N.A."/>
            <person name="Nyiri A."/>
            <person name="Nagy J."/>
            <person name="Frank K."/>
            <person name="Nagy T."/>
            <person name="Steger V."/>
            <person name="Schiller M."/>
            <person name="Lakatos P."/>
            <person name="Sugar L."/>
            <person name="Horn P."/>
            <person name="Barta E."/>
            <person name="Orosz L."/>
        </authorList>
    </citation>
    <scope>NUCLEOTIDE SEQUENCE [LARGE SCALE GENOMIC DNA]</scope>
    <source>
        <strain evidence="1">Hungarian</strain>
    </source>
</reference>
<evidence type="ECO:0000313" key="1">
    <source>
        <dbReference type="EMBL" id="OWK10011.1"/>
    </source>
</evidence>
<dbReference type="EMBL" id="MKHE01000011">
    <property type="protein sequence ID" value="OWK10011.1"/>
    <property type="molecule type" value="Genomic_DNA"/>
</dbReference>
<accession>A0A212CVL1</accession>
<sequence>MMVAAEMSKFTKPGNAMLALASHYEGHKVVTVKNIGDGSSDTPHRHALLAGTNRSPCKVTAASAKKKIAKRYAVLCGYVSEFEGLQNKINYGYRFKKQAQP</sequence>
<dbReference type="Gene3D" id="2.30.30.770">
    <property type="match status" value="1"/>
</dbReference>
<dbReference type="AlphaFoldDB" id="A0A212CVL1"/>
<proteinExistence type="predicted"/>
<protein>
    <submittedName>
        <fullName evidence="1">Uncharacterized protein</fullName>
    </submittedName>
</protein>
<name>A0A212CVL1_CEREH</name>
<dbReference type="PANTHER" id="PTHR10497">
    <property type="entry name" value="60S RIBOSOMAL PROTEIN L27"/>
    <property type="match status" value="1"/>
</dbReference>
<dbReference type="GO" id="GO:0003735">
    <property type="term" value="F:structural constituent of ribosome"/>
    <property type="evidence" value="ECO:0007669"/>
    <property type="project" value="InterPro"/>
</dbReference>
<dbReference type="OrthoDB" id="2365484at2759"/>
<dbReference type="InterPro" id="IPR038655">
    <property type="entry name" value="Ribosomal_eL27_sf"/>
</dbReference>
<dbReference type="GO" id="GO:0006412">
    <property type="term" value="P:translation"/>
    <property type="evidence" value="ECO:0007669"/>
    <property type="project" value="InterPro"/>
</dbReference>
<evidence type="ECO:0000313" key="2">
    <source>
        <dbReference type="Proteomes" id="UP000242450"/>
    </source>
</evidence>
<dbReference type="InterPro" id="IPR001141">
    <property type="entry name" value="Ribosomal_eL27"/>
</dbReference>
<organism evidence="1 2">
    <name type="scientific">Cervus elaphus hippelaphus</name>
    <name type="common">European red deer</name>
    <dbReference type="NCBI Taxonomy" id="46360"/>
    <lineage>
        <taxon>Eukaryota</taxon>
        <taxon>Metazoa</taxon>
        <taxon>Chordata</taxon>
        <taxon>Craniata</taxon>
        <taxon>Vertebrata</taxon>
        <taxon>Euteleostomi</taxon>
        <taxon>Mammalia</taxon>
        <taxon>Eutheria</taxon>
        <taxon>Laurasiatheria</taxon>
        <taxon>Artiodactyla</taxon>
        <taxon>Ruminantia</taxon>
        <taxon>Pecora</taxon>
        <taxon>Cervidae</taxon>
        <taxon>Cervinae</taxon>
        <taxon>Cervus</taxon>
    </lineage>
</organism>
<dbReference type="Proteomes" id="UP000242450">
    <property type="component" value="Chromosome 11"/>
</dbReference>
<keyword evidence="2" id="KW-1185">Reference proteome</keyword>
<comment type="caution">
    <text evidence="1">The sequence shown here is derived from an EMBL/GenBank/DDBJ whole genome shotgun (WGS) entry which is preliminary data.</text>
</comment>
<gene>
    <name evidence="1" type="ORF">Celaphus_00005693</name>
</gene>